<organism evidence="2 3">
    <name type="scientific">Blastopirellula marina</name>
    <dbReference type="NCBI Taxonomy" id="124"/>
    <lineage>
        <taxon>Bacteria</taxon>
        <taxon>Pseudomonadati</taxon>
        <taxon>Planctomycetota</taxon>
        <taxon>Planctomycetia</taxon>
        <taxon>Pirellulales</taxon>
        <taxon>Pirellulaceae</taxon>
        <taxon>Blastopirellula</taxon>
    </lineage>
</organism>
<feature type="transmembrane region" description="Helical" evidence="1">
    <location>
        <begin position="78"/>
        <end position="101"/>
    </location>
</feature>
<dbReference type="EMBL" id="PUHY01000010">
    <property type="protein sequence ID" value="PQO34549.1"/>
    <property type="molecule type" value="Genomic_DNA"/>
</dbReference>
<sequence>MLFATSILALILVATAWMMHSHHLHTVKQVEQHPDWDPRKRSFLLAQVQRRKKVTFTIMAIAAAVLLSPMIPENLFFIAYWGGICLLVLWIVVLACVDMFATKTYILSLRDERIASRRALEEEVKRMREERASTEPPAKD</sequence>
<keyword evidence="1" id="KW-1133">Transmembrane helix</keyword>
<dbReference type="RefSeq" id="WP_105330280.1">
    <property type="nucleotide sequence ID" value="NZ_PUHY01000010.1"/>
</dbReference>
<reference evidence="2 3" key="1">
    <citation type="submission" date="2018-02" db="EMBL/GenBank/DDBJ databases">
        <title>Comparative genomes isolates from brazilian mangrove.</title>
        <authorList>
            <person name="Araujo J.E."/>
            <person name="Taketani R.G."/>
            <person name="Silva M.C.P."/>
            <person name="Loureco M.V."/>
            <person name="Andreote F.D."/>
        </authorList>
    </citation>
    <scope>NUCLEOTIDE SEQUENCE [LARGE SCALE GENOMIC DNA]</scope>
    <source>
        <strain evidence="2 3">Hex-1 MGV</strain>
    </source>
</reference>
<keyword evidence="1" id="KW-0812">Transmembrane</keyword>
<feature type="transmembrane region" description="Helical" evidence="1">
    <location>
        <begin position="53"/>
        <end position="71"/>
    </location>
</feature>
<dbReference type="OrthoDB" id="282993at2"/>
<evidence type="ECO:0000256" key="1">
    <source>
        <dbReference type="SAM" id="Phobius"/>
    </source>
</evidence>
<gene>
    <name evidence="2" type="ORF">C5Y83_13615</name>
</gene>
<evidence type="ECO:0000313" key="2">
    <source>
        <dbReference type="EMBL" id="PQO34549.1"/>
    </source>
</evidence>
<dbReference type="AlphaFoldDB" id="A0A2S8FQV0"/>
<dbReference type="Proteomes" id="UP000238322">
    <property type="component" value="Unassembled WGS sequence"/>
</dbReference>
<protein>
    <submittedName>
        <fullName evidence="2">Uncharacterized protein</fullName>
    </submittedName>
</protein>
<comment type="caution">
    <text evidence="2">The sequence shown here is derived from an EMBL/GenBank/DDBJ whole genome shotgun (WGS) entry which is preliminary data.</text>
</comment>
<keyword evidence="1" id="KW-0472">Membrane</keyword>
<accession>A0A2S8FQV0</accession>
<proteinExistence type="predicted"/>
<evidence type="ECO:0000313" key="3">
    <source>
        <dbReference type="Proteomes" id="UP000238322"/>
    </source>
</evidence>
<name>A0A2S8FQV0_9BACT</name>